<evidence type="ECO:0000256" key="1">
    <source>
        <dbReference type="SAM" id="MobiDB-lite"/>
    </source>
</evidence>
<dbReference type="WBParaSite" id="Pan_g11950.t1">
    <property type="protein sequence ID" value="Pan_g11950.t1"/>
    <property type="gene ID" value="Pan_g11950"/>
</dbReference>
<dbReference type="Proteomes" id="UP000492821">
    <property type="component" value="Unassembled WGS sequence"/>
</dbReference>
<proteinExistence type="predicted"/>
<reference evidence="2" key="1">
    <citation type="journal article" date="2013" name="Genetics">
        <title>The draft genome and transcriptome of Panagrellus redivivus are shaped by the harsh demands of a free-living lifestyle.</title>
        <authorList>
            <person name="Srinivasan J."/>
            <person name="Dillman A.R."/>
            <person name="Macchietto M.G."/>
            <person name="Heikkinen L."/>
            <person name="Lakso M."/>
            <person name="Fracchia K.M."/>
            <person name="Antoshechkin I."/>
            <person name="Mortazavi A."/>
            <person name="Wong G."/>
            <person name="Sternberg P.W."/>
        </authorList>
    </citation>
    <scope>NUCLEOTIDE SEQUENCE [LARGE SCALE GENOMIC DNA]</scope>
    <source>
        <strain evidence="2">MT8872</strain>
    </source>
</reference>
<evidence type="ECO:0000313" key="2">
    <source>
        <dbReference type="Proteomes" id="UP000492821"/>
    </source>
</evidence>
<name>A0A7E4URG8_PANRE</name>
<feature type="region of interest" description="Disordered" evidence="1">
    <location>
        <begin position="1"/>
        <end position="50"/>
    </location>
</feature>
<organism evidence="2 3">
    <name type="scientific">Panagrellus redivivus</name>
    <name type="common">Microworm</name>
    <dbReference type="NCBI Taxonomy" id="6233"/>
    <lineage>
        <taxon>Eukaryota</taxon>
        <taxon>Metazoa</taxon>
        <taxon>Ecdysozoa</taxon>
        <taxon>Nematoda</taxon>
        <taxon>Chromadorea</taxon>
        <taxon>Rhabditida</taxon>
        <taxon>Tylenchina</taxon>
        <taxon>Panagrolaimomorpha</taxon>
        <taxon>Panagrolaimoidea</taxon>
        <taxon>Panagrolaimidae</taxon>
        <taxon>Panagrellus</taxon>
    </lineage>
</organism>
<evidence type="ECO:0000313" key="3">
    <source>
        <dbReference type="WBParaSite" id="Pan_g11950.t1"/>
    </source>
</evidence>
<accession>A0A7E4URG8</accession>
<protein>
    <submittedName>
        <fullName evidence="3">Nucleotide exchange factor GrpE</fullName>
    </submittedName>
</protein>
<feature type="compositionally biased region" description="Acidic residues" evidence="1">
    <location>
        <begin position="17"/>
        <end position="30"/>
    </location>
</feature>
<sequence length="75" mass="8042">MVASDAPMRSPAATSDEQTESGDNDNENEGSSEQVAPGKNVTEKDPIDYHAMSKKTAEMIKESQATKAWLENAAV</sequence>
<keyword evidence="2" id="KW-1185">Reference proteome</keyword>
<reference evidence="3" key="2">
    <citation type="submission" date="2020-10" db="UniProtKB">
        <authorList>
            <consortium name="WormBaseParasite"/>
        </authorList>
    </citation>
    <scope>IDENTIFICATION</scope>
</reference>
<dbReference type="AlphaFoldDB" id="A0A7E4URG8"/>